<evidence type="ECO:0000313" key="4">
    <source>
        <dbReference type="Proteomes" id="UP000467428"/>
    </source>
</evidence>
<gene>
    <name evidence="3" type="ORF">MARA_34810</name>
</gene>
<evidence type="ECO:0000313" key="3">
    <source>
        <dbReference type="EMBL" id="BBY50013.1"/>
    </source>
</evidence>
<dbReference type="PANTHER" id="PTHR33121:SF71">
    <property type="entry name" value="OXYGEN SENSOR PROTEIN DOSP"/>
    <property type="match status" value="1"/>
</dbReference>
<keyword evidence="4" id="KW-1185">Reference proteome</keyword>
<name>A0A7I7RZY5_9MYCO</name>
<dbReference type="PANTHER" id="PTHR33121">
    <property type="entry name" value="CYCLIC DI-GMP PHOSPHODIESTERASE PDEF"/>
    <property type="match status" value="1"/>
</dbReference>
<dbReference type="RefSeq" id="WP_163919549.1">
    <property type="nucleotide sequence ID" value="NZ_AP022593.1"/>
</dbReference>
<dbReference type="SUPFAM" id="SSF55073">
    <property type="entry name" value="Nucleotide cyclase"/>
    <property type="match status" value="1"/>
</dbReference>
<feature type="transmembrane region" description="Helical" evidence="1">
    <location>
        <begin position="60"/>
        <end position="79"/>
    </location>
</feature>
<proteinExistence type="predicted"/>
<dbReference type="AlphaFoldDB" id="A0A7I7RZY5"/>
<feature type="transmembrane region" description="Helical" evidence="1">
    <location>
        <begin position="91"/>
        <end position="108"/>
    </location>
</feature>
<dbReference type="Gene3D" id="3.30.70.270">
    <property type="match status" value="1"/>
</dbReference>
<dbReference type="InterPro" id="IPR000160">
    <property type="entry name" value="GGDEF_dom"/>
</dbReference>
<organism evidence="3 4">
    <name type="scientific">Mycolicibacterium arabiense</name>
    <dbReference type="NCBI Taxonomy" id="1286181"/>
    <lineage>
        <taxon>Bacteria</taxon>
        <taxon>Bacillati</taxon>
        <taxon>Actinomycetota</taxon>
        <taxon>Actinomycetes</taxon>
        <taxon>Mycobacteriales</taxon>
        <taxon>Mycobacteriaceae</taxon>
        <taxon>Mycolicibacterium</taxon>
    </lineage>
</organism>
<dbReference type="InterPro" id="IPR050706">
    <property type="entry name" value="Cyclic-di-GMP_PDE-like"/>
</dbReference>
<dbReference type="PROSITE" id="PS50887">
    <property type="entry name" value="GGDEF"/>
    <property type="match status" value="1"/>
</dbReference>
<feature type="domain" description="GGDEF" evidence="2">
    <location>
        <begin position="225"/>
        <end position="357"/>
    </location>
</feature>
<protein>
    <submittedName>
        <fullName evidence="3">Diguanylate cyclase</fullName>
    </submittedName>
</protein>
<dbReference type="SMART" id="SM00267">
    <property type="entry name" value="GGDEF"/>
    <property type="match status" value="1"/>
</dbReference>
<dbReference type="GO" id="GO:0071111">
    <property type="term" value="F:cyclic-guanylate-specific phosphodiesterase activity"/>
    <property type="evidence" value="ECO:0007669"/>
    <property type="project" value="InterPro"/>
</dbReference>
<feature type="transmembrane region" description="Helical" evidence="1">
    <location>
        <begin position="137"/>
        <end position="155"/>
    </location>
</feature>
<evidence type="ECO:0000256" key="1">
    <source>
        <dbReference type="SAM" id="Phobius"/>
    </source>
</evidence>
<sequence>MTARSAWRRDGDHYYWLTAFLAARDLQQRTCRTVAACILGLGSIGPILSIGMLGPKSVGGVVAEVVVVCCCVAMSMLWLRPGWPSRRASQACVVVGTVCIAVACVIVPSHSLGILGATSYAALGAFVAVFHSLRLLAFTWTVGAAVTVYLAVWLAEVDVSMAVATALLIVLVNVFAVFASRMGVRLIAHDAAHGDLEPVTGLLNRDGFYEQVAGLIGARSRDDDRRLVVLVVNLDGYSLLASVRGPAGVDSARVAIARSLRETARRDAVIAHTGDAEFWIADLFTNADPNPLAERVRGAIASSPPALTASVGVVCTPLVPLAAAPAYDAVEELLTIAVTAMFEARAAGGNQTRAAIDPALSVLRSPARDD</sequence>
<accession>A0A7I7RZY5</accession>
<dbReference type="Proteomes" id="UP000467428">
    <property type="component" value="Chromosome"/>
</dbReference>
<dbReference type="EMBL" id="AP022593">
    <property type="protein sequence ID" value="BBY50013.1"/>
    <property type="molecule type" value="Genomic_DNA"/>
</dbReference>
<geneLocation type="plasmid" evidence="4">
    <name>pjcm18538 dna</name>
</geneLocation>
<keyword evidence="1" id="KW-0472">Membrane</keyword>
<dbReference type="InterPro" id="IPR043128">
    <property type="entry name" value="Rev_trsase/Diguanyl_cyclase"/>
</dbReference>
<feature type="transmembrane region" description="Helical" evidence="1">
    <location>
        <begin position="34"/>
        <end position="54"/>
    </location>
</feature>
<dbReference type="KEGG" id="marz:MARA_34810"/>
<feature type="transmembrane region" description="Helical" evidence="1">
    <location>
        <begin position="161"/>
        <end position="179"/>
    </location>
</feature>
<reference evidence="3 4" key="1">
    <citation type="journal article" date="2019" name="Emerg. Microbes Infect.">
        <title>Comprehensive subspecies identification of 175 nontuberculous mycobacteria species based on 7547 genomic profiles.</title>
        <authorList>
            <person name="Matsumoto Y."/>
            <person name="Kinjo T."/>
            <person name="Motooka D."/>
            <person name="Nabeya D."/>
            <person name="Jung N."/>
            <person name="Uechi K."/>
            <person name="Horii T."/>
            <person name="Iida T."/>
            <person name="Fujita J."/>
            <person name="Nakamura S."/>
        </authorList>
    </citation>
    <scope>NUCLEOTIDE SEQUENCE [LARGE SCALE GENOMIC DNA]</scope>
    <source>
        <strain evidence="3 4">JCM 18538</strain>
    </source>
</reference>
<evidence type="ECO:0000259" key="2">
    <source>
        <dbReference type="PROSITE" id="PS50887"/>
    </source>
</evidence>
<keyword evidence="1" id="KW-1133">Transmembrane helix</keyword>
<keyword evidence="1" id="KW-0812">Transmembrane</keyword>
<dbReference type="InterPro" id="IPR029787">
    <property type="entry name" value="Nucleotide_cyclase"/>
</dbReference>
<dbReference type="Pfam" id="PF00990">
    <property type="entry name" value="GGDEF"/>
    <property type="match status" value="1"/>
</dbReference>